<reference evidence="1" key="1">
    <citation type="journal article" date="2020" name="J Insects Food Feed">
        <title>The yellow mealworm (Tenebrio molitor) genome: a resource for the emerging insects as food and feed industry.</title>
        <authorList>
            <person name="Eriksson T."/>
            <person name="Andere A."/>
            <person name="Kelstrup H."/>
            <person name="Emery V."/>
            <person name="Picard C."/>
        </authorList>
    </citation>
    <scope>NUCLEOTIDE SEQUENCE</scope>
    <source>
        <strain evidence="1">Stoneville</strain>
        <tissue evidence="1">Whole head</tissue>
    </source>
</reference>
<reference evidence="1" key="2">
    <citation type="submission" date="2021-08" db="EMBL/GenBank/DDBJ databases">
        <authorList>
            <person name="Eriksson T."/>
        </authorList>
    </citation>
    <scope>NUCLEOTIDE SEQUENCE</scope>
    <source>
        <strain evidence="1">Stoneville</strain>
        <tissue evidence="1">Whole head</tissue>
    </source>
</reference>
<dbReference type="SUPFAM" id="SSF56672">
    <property type="entry name" value="DNA/RNA polymerases"/>
    <property type="match status" value="1"/>
</dbReference>
<proteinExistence type="predicted"/>
<accession>A0A8J6HLK5</accession>
<dbReference type="Proteomes" id="UP000719412">
    <property type="component" value="Unassembled WGS sequence"/>
</dbReference>
<name>A0A8J6HLK5_TENMO</name>
<dbReference type="EMBL" id="JABDTM020021199">
    <property type="protein sequence ID" value="KAH0816632.1"/>
    <property type="molecule type" value="Genomic_DNA"/>
</dbReference>
<sequence length="144" mass="15853">MRCTLGGKFELPTWFITELGAVTRMTDCEPCCCGRTPGGSGLLLSRRKFDKTREPFLDAVLVEFPDSSKAVYSQTDGSGAERYQLLDNGERGVIGFASRILRGPGLLYTVPGKERLAIIVGLQKYRLGLEARPGVLKLPVLLRF</sequence>
<dbReference type="GO" id="GO:0071897">
    <property type="term" value="P:DNA biosynthetic process"/>
    <property type="evidence" value="ECO:0007669"/>
    <property type="project" value="UniProtKB-ARBA"/>
</dbReference>
<dbReference type="InterPro" id="IPR043502">
    <property type="entry name" value="DNA/RNA_pol_sf"/>
</dbReference>
<keyword evidence="2" id="KW-1185">Reference proteome</keyword>
<comment type="caution">
    <text evidence="1">The sequence shown here is derived from an EMBL/GenBank/DDBJ whole genome shotgun (WGS) entry which is preliminary data.</text>
</comment>
<dbReference type="AlphaFoldDB" id="A0A8J6HLK5"/>
<evidence type="ECO:0000313" key="1">
    <source>
        <dbReference type="EMBL" id="KAH0816632.1"/>
    </source>
</evidence>
<protein>
    <submittedName>
        <fullName evidence="1">Uncharacterized protein</fullName>
    </submittedName>
</protein>
<organism evidence="1 2">
    <name type="scientific">Tenebrio molitor</name>
    <name type="common">Yellow mealworm beetle</name>
    <dbReference type="NCBI Taxonomy" id="7067"/>
    <lineage>
        <taxon>Eukaryota</taxon>
        <taxon>Metazoa</taxon>
        <taxon>Ecdysozoa</taxon>
        <taxon>Arthropoda</taxon>
        <taxon>Hexapoda</taxon>
        <taxon>Insecta</taxon>
        <taxon>Pterygota</taxon>
        <taxon>Neoptera</taxon>
        <taxon>Endopterygota</taxon>
        <taxon>Coleoptera</taxon>
        <taxon>Polyphaga</taxon>
        <taxon>Cucujiformia</taxon>
        <taxon>Tenebrionidae</taxon>
        <taxon>Tenebrio</taxon>
    </lineage>
</organism>
<gene>
    <name evidence="1" type="ORF">GEV33_006159</name>
</gene>
<evidence type="ECO:0000313" key="2">
    <source>
        <dbReference type="Proteomes" id="UP000719412"/>
    </source>
</evidence>